<dbReference type="KEGG" id="apln:108734456"/>
<dbReference type="STRING" id="224129.A0A1W4WC26"/>
<organism evidence="9 10">
    <name type="scientific">Agrilus planipennis</name>
    <name type="common">Emerald ash borer</name>
    <name type="synonym">Agrilus marcopoli</name>
    <dbReference type="NCBI Taxonomy" id="224129"/>
    <lineage>
        <taxon>Eukaryota</taxon>
        <taxon>Metazoa</taxon>
        <taxon>Ecdysozoa</taxon>
        <taxon>Arthropoda</taxon>
        <taxon>Hexapoda</taxon>
        <taxon>Insecta</taxon>
        <taxon>Pterygota</taxon>
        <taxon>Neoptera</taxon>
        <taxon>Endopterygota</taxon>
        <taxon>Coleoptera</taxon>
        <taxon>Polyphaga</taxon>
        <taxon>Elateriformia</taxon>
        <taxon>Buprestoidea</taxon>
        <taxon>Buprestidae</taxon>
        <taxon>Agrilinae</taxon>
        <taxon>Agrilus</taxon>
    </lineage>
</organism>
<dbReference type="PANTHER" id="PTHR21541:SF3">
    <property type="entry name" value="STRUCTURE-SPECIFIC ENDONUCLEASE SUBUNIT SLX4"/>
    <property type="match status" value="1"/>
</dbReference>
<dbReference type="InParanoid" id="A0A1W4WC26"/>
<evidence type="ECO:0000313" key="9">
    <source>
        <dbReference type="Proteomes" id="UP000192223"/>
    </source>
</evidence>
<evidence type="ECO:0000256" key="3">
    <source>
        <dbReference type="ARBA" id="ARBA00022763"/>
    </source>
</evidence>
<comment type="subcellular location">
    <subcellularLocation>
        <location evidence="1">Nucleus</location>
    </subcellularLocation>
</comment>
<evidence type="ECO:0000313" key="10">
    <source>
        <dbReference type="RefSeq" id="XP_018321534.1"/>
    </source>
</evidence>
<dbReference type="Proteomes" id="UP000192223">
    <property type="component" value="Unplaced"/>
</dbReference>
<dbReference type="RefSeq" id="XP_018321534.1">
    <property type="nucleotide sequence ID" value="XM_018466032.1"/>
</dbReference>
<dbReference type="CDD" id="cd22999">
    <property type="entry name" value="SAP_SLX4"/>
    <property type="match status" value="1"/>
</dbReference>
<protein>
    <recommendedName>
        <fullName evidence="7">Structure-specific endonuclease subunit SLX4</fullName>
    </recommendedName>
</protein>
<sequence>MFLQSGSSKNEDQNTSFNSPYKNIIKNTNFNWDINSSYNEENDFKKHVRNKVKTLSKLSGKSKTVSKRKRRIQKTNLVKNYGVSIKRCDDFDSEHTDLALTLSKSLQTSGDEDEILSINCTQSEENVLALRTNLKKFGFETSYLRSSNVKSDVSLQQEHKKHGKFKFITPTLFLRTEEDRNRIIASKIDTILTEQNRNINGNKQFKTGNLYSKMLSQFYCKENKLFNHVELTNFCVEKIGILPKKEKVDRYLRDWRTIPGRDRSPTPEKIIFDGKVIPPMEDNEVIKAANVFSKDKTTFIDNFDSKTKVKRENVDVQDTRCTSPDLFESDEESLSLPNRIENNCHESNTSSENSSRIDFIHRNENEEQAYSICPSDSQLEKSFNVTEYVMKILNHDSTICLNNYLNSTQIVTEEAMYEPSKDVTNLDSLGSVNAEQLTSKQNSKTTDKRNSYNKLTKNQEDGLNFRCNTDYVKDGEITSINLNNIDKSFQNNIQFSEGPCNIVFDIEEDNVDVTEGIAFKTNSECSVYSNVEKDFDYYPPIEINCGNSNSQKKVEISSEDEDHLPIISVKKNGKAKSANSFLTSNYESLEITTKNENNISEHLKLLQCGDNLVQIIHGKNTLMEKTGKQIENIISSNEVKPTYSSNFNNDILQDNFQVGKRNEENCSISFRTPKQQVAIKVDNVTPMIDYEDLDSPEIHKELDKFGLKPLKRKRGIEFLKYIYESTHPVLHINDEFSGYAAENEEGIIKKVKENNSSSTCKAKSIEIVGDLISEKEDTIIIERKRSSSKLATCAVPLHIAWFNFISCNPQIKESILLYEPLQLESLCTSLQEQGYKYNIEDMVHFLDKKCINIRRNNNHSKRNRW</sequence>
<dbReference type="GO" id="GO:0033557">
    <property type="term" value="C:Slx1-Slx4 complex"/>
    <property type="evidence" value="ECO:0007669"/>
    <property type="project" value="InterPro"/>
</dbReference>
<feature type="compositionally biased region" description="Polar residues" evidence="8">
    <location>
        <begin position="435"/>
        <end position="444"/>
    </location>
</feature>
<name>A0A1W4WC26_AGRPL</name>
<reference evidence="10" key="1">
    <citation type="submission" date="2025-08" db="UniProtKB">
        <authorList>
            <consortium name="RefSeq"/>
        </authorList>
    </citation>
    <scope>IDENTIFICATION</scope>
    <source>
        <tissue evidence="10">Entire body</tissue>
    </source>
</reference>
<keyword evidence="9" id="KW-1185">Reference proteome</keyword>
<keyword evidence="4" id="KW-0233">DNA recombination</keyword>
<evidence type="ECO:0000256" key="8">
    <source>
        <dbReference type="SAM" id="MobiDB-lite"/>
    </source>
</evidence>
<evidence type="ECO:0000256" key="2">
    <source>
        <dbReference type="ARBA" id="ARBA00006661"/>
    </source>
</evidence>
<keyword evidence="6" id="KW-0539">Nucleus</keyword>
<gene>
    <name evidence="10" type="primary">LOC108734456</name>
</gene>
<comment type="similarity">
    <text evidence="2">Belongs to the SLX4 family.</text>
</comment>
<evidence type="ECO:0000256" key="7">
    <source>
        <dbReference type="ARBA" id="ARBA00029496"/>
    </source>
</evidence>
<dbReference type="GeneID" id="108734456"/>
<dbReference type="OrthoDB" id="5576441at2759"/>
<keyword evidence="5" id="KW-0234">DNA repair</keyword>
<evidence type="ECO:0000256" key="4">
    <source>
        <dbReference type="ARBA" id="ARBA00023172"/>
    </source>
</evidence>
<feature type="region of interest" description="Disordered" evidence="8">
    <location>
        <begin position="435"/>
        <end position="455"/>
    </location>
</feature>
<dbReference type="PANTHER" id="PTHR21541">
    <property type="entry name" value="BTB POZ DOMAIN CONTAINING 12"/>
    <property type="match status" value="1"/>
</dbReference>
<evidence type="ECO:0000256" key="5">
    <source>
        <dbReference type="ARBA" id="ARBA00023204"/>
    </source>
</evidence>
<dbReference type="GO" id="GO:0006281">
    <property type="term" value="P:DNA repair"/>
    <property type="evidence" value="ECO:0007669"/>
    <property type="project" value="UniProtKB-KW"/>
</dbReference>
<dbReference type="AlphaFoldDB" id="A0A1W4WC26"/>
<dbReference type="Pfam" id="PF09494">
    <property type="entry name" value="Slx4"/>
    <property type="match status" value="1"/>
</dbReference>
<dbReference type="InterPro" id="IPR018574">
    <property type="entry name" value="Structure-sp_endonuc_su_Slx4"/>
</dbReference>
<proteinExistence type="inferred from homology"/>
<dbReference type="FunCoup" id="A0A1W4WC26">
    <property type="interactions" value="5"/>
</dbReference>
<evidence type="ECO:0000256" key="1">
    <source>
        <dbReference type="ARBA" id="ARBA00004123"/>
    </source>
</evidence>
<evidence type="ECO:0000256" key="6">
    <source>
        <dbReference type="ARBA" id="ARBA00023242"/>
    </source>
</evidence>
<accession>A0A1W4WC26</accession>
<feature type="region of interest" description="Disordered" evidence="8">
    <location>
        <begin position="1"/>
        <end position="20"/>
    </location>
</feature>
<dbReference type="GO" id="GO:0000712">
    <property type="term" value="P:resolution of meiotic recombination intermediates"/>
    <property type="evidence" value="ECO:0007669"/>
    <property type="project" value="TreeGrafter"/>
</dbReference>
<keyword evidence="3" id="KW-0227">DNA damage</keyword>
<dbReference type="GO" id="GO:0006260">
    <property type="term" value="P:DNA replication"/>
    <property type="evidence" value="ECO:0007669"/>
    <property type="project" value="InterPro"/>
</dbReference>